<dbReference type="GO" id="GO:0005634">
    <property type="term" value="C:nucleus"/>
    <property type="evidence" value="ECO:0007669"/>
    <property type="project" value="UniProtKB-SubCell"/>
</dbReference>
<keyword evidence="2 3" id="KW-0539">Nucleus</keyword>
<dbReference type="GO" id="GO:0000981">
    <property type="term" value="F:DNA-binding transcription factor activity, RNA polymerase II-specific"/>
    <property type="evidence" value="ECO:0007669"/>
    <property type="project" value="TreeGrafter"/>
</dbReference>
<dbReference type="AlphaFoldDB" id="A0A914P3J6"/>
<reference evidence="6" key="1">
    <citation type="submission" date="2022-11" db="UniProtKB">
        <authorList>
            <consortium name="WormBaseParasite"/>
        </authorList>
    </citation>
    <scope>IDENTIFICATION</scope>
</reference>
<dbReference type="PROSITE" id="PS50071">
    <property type="entry name" value="HOMEOBOX_2"/>
    <property type="match status" value="1"/>
</dbReference>
<accession>A0A914P3J6</accession>
<evidence type="ECO:0000256" key="3">
    <source>
        <dbReference type="RuleBase" id="RU000682"/>
    </source>
</evidence>
<comment type="subcellular location">
    <subcellularLocation>
        <location evidence="1 2 3">Nucleus</location>
    </subcellularLocation>
</comment>
<dbReference type="Gene3D" id="1.10.10.60">
    <property type="entry name" value="Homeodomain-like"/>
    <property type="match status" value="1"/>
</dbReference>
<dbReference type="PANTHER" id="PTHR24329">
    <property type="entry name" value="HOMEOBOX PROTEIN ARISTALESS"/>
    <property type="match status" value="1"/>
</dbReference>
<proteinExistence type="predicted"/>
<dbReference type="InterPro" id="IPR009057">
    <property type="entry name" value="Homeodomain-like_sf"/>
</dbReference>
<dbReference type="CDD" id="cd00086">
    <property type="entry name" value="homeodomain"/>
    <property type="match status" value="1"/>
</dbReference>
<evidence type="ECO:0000256" key="2">
    <source>
        <dbReference type="PROSITE-ProRule" id="PRU00108"/>
    </source>
</evidence>
<protein>
    <submittedName>
        <fullName evidence="6">Homeobox domain-containing protein</fullName>
    </submittedName>
</protein>
<dbReference type="PANTHER" id="PTHR24329:SF543">
    <property type="entry name" value="FI01017P-RELATED"/>
    <property type="match status" value="1"/>
</dbReference>
<dbReference type="InterPro" id="IPR001356">
    <property type="entry name" value="HD"/>
</dbReference>
<organism evidence="5 6">
    <name type="scientific">Panagrolaimus davidi</name>
    <dbReference type="NCBI Taxonomy" id="227884"/>
    <lineage>
        <taxon>Eukaryota</taxon>
        <taxon>Metazoa</taxon>
        <taxon>Ecdysozoa</taxon>
        <taxon>Nematoda</taxon>
        <taxon>Chromadorea</taxon>
        <taxon>Rhabditida</taxon>
        <taxon>Tylenchina</taxon>
        <taxon>Panagrolaimomorpha</taxon>
        <taxon>Panagrolaimoidea</taxon>
        <taxon>Panagrolaimidae</taxon>
        <taxon>Panagrolaimus</taxon>
    </lineage>
</organism>
<evidence type="ECO:0000313" key="6">
    <source>
        <dbReference type="WBParaSite" id="PDA_v2.g11866.t1"/>
    </source>
</evidence>
<dbReference type="InterPro" id="IPR050649">
    <property type="entry name" value="Paired_Homeobox_TFs"/>
</dbReference>
<dbReference type="GO" id="GO:0000977">
    <property type="term" value="F:RNA polymerase II transcription regulatory region sequence-specific DNA binding"/>
    <property type="evidence" value="ECO:0007669"/>
    <property type="project" value="TreeGrafter"/>
</dbReference>
<evidence type="ECO:0000313" key="5">
    <source>
        <dbReference type="Proteomes" id="UP000887578"/>
    </source>
</evidence>
<feature type="domain" description="Homeobox" evidence="4">
    <location>
        <begin position="35"/>
        <end position="93"/>
    </location>
</feature>
<evidence type="ECO:0000259" key="4">
    <source>
        <dbReference type="PROSITE" id="PS50071"/>
    </source>
</evidence>
<dbReference type="SMART" id="SM00389">
    <property type="entry name" value="HOX"/>
    <property type="match status" value="1"/>
</dbReference>
<dbReference type="SUPFAM" id="SSF46689">
    <property type="entry name" value="Homeodomain-like"/>
    <property type="match status" value="1"/>
</dbReference>
<evidence type="ECO:0000256" key="1">
    <source>
        <dbReference type="ARBA" id="ARBA00004123"/>
    </source>
</evidence>
<keyword evidence="2 3" id="KW-0371">Homeobox</keyword>
<dbReference type="Pfam" id="PF00046">
    <property type="entry name" value="Homeodomain"/>
    <property type="match status" value="1"/>
</dbReference>
<dbReference type="Proteomes" id="UP000887578">
    <property type="component" value="Unplaced"/>
</dbReference>
<keyword evidence="5" id="KW-1185">Reference proteome</keyword>
<sequence length="404" mass="46230">MTAIGDEVDECKTAIEDEYDEVKTAIGKEDADEIKTAVPEHTDFSAFQLEALEDAFNYTHYPDIFAVEKIAKKTNLTMRTVWFKHRRAQFRKLNDDAKTVLSEEYDMFESDFEDETELNTAVGGEIETQTAIEDDETKTAIEDEFDETKTAIENDDDETKTAIEDVEVKTAIGEEDASALKIQKFDAQFKQWLFPISVQNKQSFIPIKKVADGFGLHLPNLDKVFKFHPKFHLNFASLNIEGNTLVYKRQFSQVAYRQLVVYCENDEITHVTYEYCYGSLVHGKCNNSVTYKRFADLCADANFCMMEVYIAVANALSTLAIYTFKNYGVDGLTIKFMGNQKIQCEIDDQIILMNKDQQVLVASDAQDKMPSFEFLKNLIADLSKMSENFEKTSNKKFTVTFTEQ</sequence>
<keyword evidence="2 3" id="KW-0238">DNA-binding</keyword>
<name>A0A914P3J6_9BILA</name>
<feature type="DNA-binding region" description="Homeobox" evidence="2">
    <location>
        <begin position="37"/>
        <end position="94"/>
    </location>
</feature>
<dbReference type="WBParaSite" id="PDA_v2.g11866.t1">
    <property type="protein sequence ID" value="PDA_v2.g11866.t1"/>
    <property type="gene ID" value="PDA_v2.g11866"/>
</dbReference>